<dbReference type="OrthoDB" id="1934635at2759"/>
<evidence type="ECO:0000313" key="4">
    <source>
        <dbReference type="Proteomes" id="UP000595140"/>
    </source>
</evidence>
<proteinExistence type="predicted"/>
<keyword evidence="4" id="KW-1185">Reference proteome</keyword>
<feature type="compositionally biased region" description="Pro residues" evidence="1">
    <location>
        <begin position="216"/>
        <end position="229"/>
    </location>
</feature>
<name>A0A484M3H4_9ASTE</name>
<sequence>MTHEELVASNAAPQVDYLAKQIAKLTKQKLAMLQSSDDEEEASSSATIRTRAQDKSGSDFKVDIPIFEGKNDPDEFLEWLKTVERVFDFKEVSDEKKVKIVALKFRKYASTWWSNTKTKRNRDEKPPVDTWQKKKTLLKKKFLPTEYVRENFARLQMLRQSLKSVKDYTREFEELLLRCNLQENEEQTFPIAAAAFFVGRPPPVAAHRRRVAPSPSLQPPSPLAQPPSSPSSAALLFHLRRKSFLADELQRRHAERWTSPPLPASFLVVELQRRQSLLIAIELPLRHCHRRPSPSPHPAAAPS</sequence>
<protein>
    <recommendedName>
        <fullName evidence="2">Retrotransposon gag domain-containing protein</fullName>
    </recommendedName>
</protein>
<feature type="domain" description="Retrotransposon gag" evidence="2">
    <location>
        <begin position="99"/>
        <end position="186"/>
    </location>
</feature>
<feature type="region of interest" description="Disordered" evidence="1">
    <location>
        <begin position="33"/>
        <end position="57"/>
    </location>
</feature>
<dbReference type="InterPro" id="IPR005162">
    <property type="entry name" value="Retrotrans_gag_dom"/>
</dbReference>
<dbReference type="EMBL" id="OOIL02002556">
    <property type="protein sequence ID" value="VFQ83119.1"/>
    <property type="molecule type" value="Genomic_DNA"/>
</dbReference>
<dbReference type="PANTHER" id="PTHR35046">
    <property type="entry name" value="ZINC KNUCKLE (CCHC-TYPE) FAMILY PROTEIN"/>
    <property type="match status" value="1"/>
</dbReference>
<evidence type="ECO:0000256" key="1">
    <source>
        <dbReference type="SAM" id="MobiDB-lite"/>
    </source>
</evidence>
<dbReference type="Proteomes" id="UP000595140">
    <property type="component" value="Unassembled WGS sequence"/>
</dbReference>
<evidence type="ECO:0000259" key="2">
    <source>
        <dbReference type="Pfam" id="PF03732"/>
    </source>
</evidence>
<organism evidence="3 4">
    <name type="scientific">Cuscuta campestris</name>
    <dbReference type="NCBI Taxonomy" id="132261"/>
    <lineage>
        <taxon>Eukaryota</taxon>
        <taxon>Viridiplantae</taxon>
        <taxon>Streptophyta</taxon>
        <taxon>Embryophyta</taxon>
        <taxon>Tracheophyta</taxon>
        <taxon>Spermatophyta</taxon>
        <taxon>Magnoliopsida</taxon>
        <taxon>eudicotyledons</taxon>
        <taxon>Gunneridae</taxon>
        <taxon>Pentapetalae</taxon>
        <taxon>asterids</taxon>
        <taxon>lamiids</taxon>
        <taxon>Solanales</taxon>
        <taxon>Convolvulaceae</taxon>
        <taxon>Cuscuteae</taxon>
        <taxon>Cuscuta</taxon>
        <taxon>Cuscuta subgen. Grammica</taxon>
        <taxon>Cuscuta sect. Cleistogrammica</taxon>
    </lineage>
</organism>
<dbReference type="Pfam" id="PF03732">
    <property type="entry name" value="Retrotrans_gag"/>
    <property type="match status" value="1"/>
</dbReference>
<dbReference type="AlphaFoldDB" id="A0A484M3H4"/>
<feature type="region of interest" description="Disordered" evidence="1">
    <location>
        <begin position="207"/>
        <end position="230"/>
    </location>
</feature>
<dbReference type="PANTHER" id="PTHR35046:SF21">
    <property type="entry name" value="RETROTRANSPOSON GAG DOMAIN-CONTAINING PROTEIN-RELATED"/>
    <property type="match status" value="1"/>
</dbReference>
<gene>
    <name evidence="3" type="ORF">CCAM_LOCUS24895</name>
</gene>
<reference evidence="3 4" key="1">
    <citation type="submission" date="2018-04" db="EMBL/GenBank/DDBJ databases">
        <authorList>
            <person name="Vogel A."/>
        </authorList>
    </citation>
    <scope>NUCLEOTIDE SEQUENCE [LARGE SCALE GENOMIC DNA]</scope>
</reference>
<accession>A0A484M3H4</accession>
<evidence type="ECO:0000313" key="3">
    <source>
        <dbReference type="EMBL" id="VFQ83119.1"/>
    </source>
</evidence>